<comment type="catalytic activity">
    <reaction evidence="1">
        <text>ATP + protein L-histidine = ADP + protein N-phospho-L-histidine.</text>
        <dbReference type="EC" id="2.7.13.3"/>
    </reaction>
</comment>
<evidence type="ECO:0000259" key="8">
    <source>
        <dbReference type="PROSITE" id="PS50112"/>
    </source>
</evidence>
<comment type="caution">
    <text evidence="10">The sequence shown here is derived from an EMBL/GenBank/DDBJ whole genome shotgun (WGS) entry which is preliminary data.</text>
</comment>
<dbReference type="Pfam" id="PF08447">
    <property type="entry name" value="PAS_3"/>
    <property type="match status" value="1"/>
</dbReference>
<dbReference type="InterPro" id="IPR003594">
    <property type="entry name" value="HATPase_dom"/>
</dbReference>
<dbReference type="InterPro" id="IPR013655">
    <property type="entry name" value="PAS_fold_3"/>
</dbReference>
<dbReference type="SUPFAM" id="SSF55874">
    <property type="entry name" value="ATPase domain of HSP90 chaperone/DNA topoisomerase II/histidine kinase"/>
    <property type="match status" value="1"/>
</dbReference>
<dbReference type="RefSeq" id="WP_157567651.1">
    <property type="nucleotide sequence ID" value="NZ_WPIK01000011.1"/>
</dbReference>
<dbReference type="PROSITE" id="PS50109">
    <property type="entry name" value="HIS_KIN"/>
    <property type="match status" value="1"/>
</dbReference>
<evidence type="ECO:0000256" key="1">
    <source>
        <dbReference type="ARBA" id="ARBA00000085"/>
    </source>
</evidence>
<dbReference type="Gene3D" id="3.30.565.10">
    <property type="entry name" value="Histidine kinase-like ATPase, C-terminal domain"/>
    <property type="match status" value="1"/>
</dbReference>
<keyword evidence="6" id="KW-0175">Coiled coil</keyword>
<dbReference type="PROSITE" id="PS50112">
    <property type="entry name" value="PAS"/>
    <property type="match status" value="1"/>
</dbReference>
<dbReference type="CDD" id="cd16917">
    <property type="entry name" value="HATPase_UhpB-NarQ-NarX-like"/>
    <property type="match status" value="1"/>
</dbReference>
<dbReference type="Proteomes" id="UP000462014">
    <property type="component" value="Unassembled WGS sequence"/>
</dbReference>
<dbReference type="EC" id="2.7.13.3" evidence="2"/>
<keyword evidence="11" id="KW-1185">Reference proteome</keyword>
<dbReference type="InterPro" id="IPR013767">
    <property type="entry name" value="PAS_fold"/>
</dbReference>
<dbReference type="PANTHER" id="PTHR24421">
    <property type="entry name" value="NITRATE/NITRITE SENSOR PROTEIN NARX-RELATED"/>
    <property type="match status" value="1"/>
</dbReference>
<dbReference type="AlphaFoldDB" id="A0A7K1SYM8"/>
<gene>
    <name evidence="10" type="ORF">GO621_12830</name>
</gene>
<evidence type="ECO:0000256" key="5">
    <source>
        <dbReference type="ARBA" id="ARBA00023012"/>
    </source>
</evidence>
<proteinExistence type="predicted"/>
<accession>A0A7K1SYM8</accession>
<feature type="domain" description="PAS" evidence="8">
    <location>
        <begin position="190"/>
        <end position="262"/>
    </location>
</feature>
<dbReference type="InterPro" id="IPR000700">
    <property type="entry name" value="PAS-assoc_C"/>
</dbReference>
<dbReference type="Pfam" id="PF00989">
    <property type="entry name" value="PAS"/>
    <property type="match status" value="1"/>
</dbReference>
<evidence type="ECO:0000256" key="3">
    <source>
        <dbReference type="ARBA" id="ARBA00022679"/>
    </source>
</evidence>
<dbReference type="CDD" id="cd00130">
    <property type="entry name" value="PAS"/>
    <property type="match status" value="1"/>
</dbReference>
<name>A0A7K1SYM8_9SPHI</name>
<evidence type="ECO:0000256" key="2">
    <source>
        <dbReference type="ARBA" id="ARBA00012438"/>
    </source>
</evidence>
<dbReference type="SMART" id="SM00091">
    <property type="entry name" value="PAS"/>
    <property type="match status" value="2"/>
</dbReference>
<keyword evidence="5" id="KW-0902">Two-component regulatory system</keyword>
<feature type="domain" description="Histidine kinase" evidence="7">
    <location>
        <begin position="439"/>
        <end position="528"/>
    </location>
</feature>
<evidence type="ECO:0000313" key="11">
    <source>
        <dbReference type="Proteomes" id="UP000462014"/>
    </source>
</evidence>
<dbReference type="InterPro" id="IPR000014">
    <property type="entry name" value="PAS"/>
</dbReference>
<sequence>MNNDKSKLLETLRRRAENLLTTDKNSIGDLETIEVKKVFHELQVHQLELEMQNDELQVASQELEQQRLKFTNLFELAPIGYFVTTKSGIIQDVNFAGLQLLQDDKNKLVGKPLLLHVHKDDRDIFYKYFRYLHLITQAQSCQIRLINTQNRVFNVQIEGIALHTATGPICYLTVTDFTGKQQADLELKEAKKRLEIALDASLTGIWEIDIVSGEIYLDNFCCSLFGFNPNSFDGKYDTLLGNIHPTDRKNVDDHIRKTITQEIEFNIKFRTQIPEGNVRYIQARAQIITDQEDKKRFIGTFTDISEKTILELEAAHIKEEQQQMILAAGLQAEENEKRRISEVLHNGIAQMLYAIKMSIGQVNNTDVMPLFEHINQLLNQSIKDIRNVSFELAPSILTDFGLAATLEDLALRLSNEQLLVVTKVCNINKDADFQLQLNIFRIIQELINNGIKHASASKIIIEVVKKNKTIGITVSDNGIGFKPDNNSTETPKGIGLSSIKNRLGLYKGTIYITSEPKKGTIVHISLKV</sequence>
<reference evidence="10 11" key="1">
    <citation type="submission" date="2019-12" db="EMBL/GenBank/DDBJ databases">
        <title>Mucilaginibacter sp. HMF7410 genome sequencing and assembly.</title>
        <authorList>
            <person name="Kang H."/>
            <person name="Cha I."/>
            <person name="Kim H."/>
            <person name="Joh K."/>
        </authorList>
    </citation>
    <scope>NUCLEOTIDE SEQUENCE [LARGE SCALE GENOMIC DNA]</scope>
    <source>
        <strain evidence="10 11">HMF7410</strain>
    </source>
</reference>
<evidence type="ECO:0000256" key="4">
    <source>
        <dbReference type="ARBA" id="ARBA00022777"/>
    </source>
</evidence>
<dbReference type="PROSITE" id="PS50113">
    <property type="entry name" value="PAC"/>
    <property type="match status" value="1"/>
</dbReference>
<feature type="coiled-coil region" evidence="6">
    <location>
        <begin position="42"/>
        <end position="69"/>
    </location>
</feature>
<organism evidence="10 11">
    <name type="scientific">Mucilaginibacter arboris</name>
    <dbReference type="NCBI Taxonomy" id="2682090"/>
    <lineage>
        <taxon>Bacteria</taxon>
        <taxon>Pseudomonadati</taxon>
        <taxon>Bacteroidota</taxon>
        <taxon>Sphingobacteriia</taxon>
        <taxon>Sphingobacteriales</taxon>
        <taxon>Sphingobacteriaceae</taxon>
        <taxon>Mucilaginibacter</taxon>
    </lineage>
</organism>
<dbReference type="Pfam" id="PF02518">
    <property type="entry name" value="HATPase_c"/>
    <property type="match status" value="1"/>
</dbReference>
<evidence type="ECO:0000259" key="9">
    <source>
        <dbReference type="PROSITE" id="PS50113"/>
    </source>
</evidence>
<dbReference type="InterPro" id="IPR005467">
    <property type="entry name" value="His_kinase_dom"/>
</dbReference>
<dbReference type="InterPro" id="IPR036890">
    <property type="entry name" value="HATPase_C_sf"/>
</dbReference>
<evidence type="ECO:0000259" key="7">
    <source>
        <dbReference type="PROSITE" id="PS50109"/>
    </source>
</evidence>
<dbReference type="GO" id="GO:0000160">
    <property type="term" value="P:phosphorelay signal transduction system"/>
    <property type="evidence" value="ECO:0007669"/>
    <property type="project" value="UniProtKB-KW"/>
</dbReference>
<dbReference type="NCBIfam" id="TIGR00229">
    <property type="entry name" value="sensory_box"/>
    <property type="match status" value="1"/>
</dbReference>
<dbReference type="GO" id="GO:0004673">
    <property type="term" value="F:protein histidine kinase activity"/>
    <property type="evidence" value="ECO:0007669"/>
    <property type="project" value="UniProtKB-EC"/>
</dbReference>
<protein>
    <recommendedName>
        <fullName evidence="2">histidine kinase</fullName>
        <ecNumber evidence="2">2.7.13.3</ecNumber>
    </recommendedName>
</protein>
<dbReference type="EMBL" id="WPIK01000011">
    <property type="protein sequence ID" value="MVN22419.1"/>
    <property type="molecule type" value="Genomic_DNA"/>
</dbReference>
<dbReference type="SUPFAM" id="SSF55785">
    <property type="entry name" value="PYP-like sensor domain (PAS domain)"/>
    <property type="match status" value="2"/>
</dbReference>
<dbReference type="PANTHER" id="PTHR24421:SF10">
    <property type="entry name" value="NITRATE_NITRITE SENSOR PROTEIN NARQ"/>
    <property type="match status" value="1"/>
</dbReference>
<keyword evidence="4" id="KW-0418">Kinase</keyword>
<dbReference type="GO" id="GO:0006355">
    <property type="term" value="P:regulation of DNA-templated transcription"/>
    <property type="evidence" value="ECO:0007669"/>
    <property type="project" value="InterPro"/>
</dbReference>
<evidence type="ECO:0000313" key="10">
    <source>
        <dbReference type="EMBL" id="MVN22419.1"/>
    </source>
</evidence>
<dbReference type="Gene3D" id="3.30.450.20">
    <property type="entry name" value="PAS domain"/>
    <property type="match status" value="2"/>
</dbReference>
<dbReference type="InterPro" id="IPR035965">
    <property type="entry name" value="PAS-like_dom_sf"/>
</dbReference>
<feature type="domain" description="PAC" evidence="9">
    <location>
        <begin position="261"/>
        <end position="316"/>
    </location>
</feature>
<keyword evidence="3" id="KW-0808">Transferase</keyword>
<dbReference type="SMART" id="SM00387">
    <property type="entry name" value="HATPase_c"/>
    <property type="match status" value="1"/>
</dbReference>
<evidence type="ECO:0000256" key="6">
    <source>
        <dbReference type="SAM" id="Coils"/>
    </source>
</evidence>
<dbReference type="InterPro" id="IPR050482">
    <property type="entry name" value="Sensor_HK_TwoCompSys"/>
</dbReference>